<feature type="compositionally biased region" description="Basic and acidic residues" evidence="1">
    <location>
        <begin position="389"/>
        <end position="441"/>
    </location>
</feature>
<feature type="region of interest" description="Disordered" evidence="1">
    <location>
        <begin position="226"/>
        <end position="246"/>
    </location>
</feature>
<feature type="region of interest" description="Disordered" evidence="1">
    <location>
        <begin position="113"/>
        <end position="139"/>
    </location>
</feature>
<dbReference type="EMBL" id="JAYXHS010000001">
    <property type="protein sequence ID" value="MEC5384600.1"/>
    <property type="molecule type" value="Genomic_DNA"/>
</dbReference>
<feature type="region of interest" description="Disordered" evidence="1">
    <location>
        <begin position="324"/>
        <end position="369"/>
    </location>
</feature>
<evidence type="ECO:0000313" key="2">
    <source>
        <dbReference type="EMBL" id="MEC5384600.1"/>
    </source>
</evidence>
<name>A0ABU6K0J3_9RHOO</name>
<dbReference type="SUPFAM" id="SSF74653">
    <property type="entry name" value="TolA/TonB C-terminal domain"/>
    <property type="match status" value="1"/>
</dbReference>
<sequence length="631" mass="69521">MRSDPDRLREPWRLSTAMLLSLLFHALLLSLSFGDGFGLPGLDFPWKEKRFRADDLRVVLAPRVTPAPVQLPQTELDAATVGERAIDAGPTADSLANPMEKAAAASDLAVAAPTAQARAGGPDEGTPVPASGQPSTPPPAPVMTSLLPSAATIVAVPSTSPLRLPELAPEQSGPAAEIPVAMDGAQERIEKVARERALELARIEREKEDAAQASRRQAALIEMTREAERKEAERQEAARQQDAQQEVARQQAARLAAAQTETERLAAARLELQRAEAERQEAAKKEAAKQDAAKQEAIRIEAARVAAAQLESARQAAARQELERAEAARQEAERQELARAEAARQESARQERARQEQLRQEQLQRERALQEAARLEAARQAAARQELERAEAARLESERQEAARQEAARQETARQERARQEQARQDQLQREKAQEAARLEAARLATAQEAARQEAARQEKADQQKSREQIAQAEEAAREARLRAIGRQLDEEAAKRDAAARTAGLSPKLLPISSAIRRGRLFGRSDPNVEMVLYGEAWVRKIQLNTPPDTVRELARLRHTQPLVTVAIRADGTIEKVTFVTSSGVPSVDEAIRQIVQNQAPYAAFSTALSREYDVIEIRRSWIFDSAVRLE</sequence>
<dbReference type="Pfam" id="PF13103">
    <property type="entry name" value="TonB_2"/>
    <property type="match status" value="1"/>
</dbReference>
<accession>A0ABU6K0J3</accession>
<dbReference type="RefSeq" id="WP_327597573.1">
    <property type="nucleotide sequence ID" value="NZ_JAYXHS010000001.1"/>
</dbReference>
<feature type="compositionally biased region" description="Basic and acidic residues" evidence="1">
    <location>
        <begin position="451"/>
        <end position="468"/>
    </location>
</feature>
<feature type="compositionally biased region" description="Basic and acidic residues" evidence="1">
    <location>
        <begin position="226"/>
        <end position="239"/>
    </location>
</feature>
<feature type="region of interest" description="Disordered" evidence="1">
    <location>
        <begin position="389"/>
        <end position="475"/>
    </location>
</feature>
<keyword evidence="3" id="KW-1185">Reference proteome</keyword>
<organism evidence="2 3">
    <name type="scientific">Uliginosibacterium silvisoli</name>
    <dbReference type="NCBI Taxonomy" id="3114758"/>
    <lineage>
        <taxon>Bacteria</taxon>
        <taxon>Pseudomonadati</taxon>
        <taxon>Pseudomonadota</taxon>
        <taxon>Betaproteobacteria</taxon>
        <taxon>Rhodocyclales</taxon>
        <taxon>Zoogloeaceae</taxon>
        <taxon>Uliginosibacterium</taxon>
    </lineage>
</organism>
<evidence type="ECO:0000256" key="1">
    <source>
        <dbReference type="SAM" id="MobiDB-lite"/>
    </source>
</evidence>
<evidence type="ECO:0000313" key="3">
    <source>
        <dbReference type="Proteomes" id="UP001331561"/>
    </source>
</evidence>
<reference evidence="2 3" key="1">
    <citation type="submission" date="2024-01" db="EMBL/GenBank/DDBJ databases">
        <title>Uliginosibacterium soil sp. nov.</title>
        <authorList>
            <person name="Lv Y."/>
        </authorList>
    </citation>
    <scope>NUCLEOTIDE SEQUENCE [LARGE SCALE GENOMIC DNA]</scope>
    <source>
        <strain evidence="2 3">H3</strain>
    </source>
</reference>
<dbReference type="Gene3D" id="3.30.1150.10">
    <property type="match status" value="1"/>
</dbReference>
<gene>
    <name evidence="2" type="ORF">VVD49_02640</name>
</gene>
<protein>
    <submittedName>
        <fullName evidence="2">TonB C-terminal domain-containing protein</fullName>
    </submittedName>
</protein>
<proteinExistence type="predicted"/>
<comment type="caution">
    <text evidence="2">The sequence shown here is derived from an EMBL/GenBank/DDBJ whole genome shotgun (WGS) entry which is preliminary data.</text>
</comment>
<dbReference type="Proteomes" id="UP001331561">
    <property type="component" value="Unassembled WGS sequence"/>
</dbReference>